<comment type="caution">
    <text evidence="1">The sequence shown here is derived from an EMBL/GenBank/DDBJ whole genome shotgun (WGS) entry which is preliminary data.</text>
</comment>
<gene>
    <name evidence="1" type="primary">ACAD11</name>
    <name evidence="1" type="ORF">SNEC2469_LOCUS30137</name>
</gene>
<name>A0A813B9F3_9DINO</name>
<accession>A0A813B9F3</accession>
<dbReference type="AlphaFoldDB" id="A0A813B9F3"/>
<evidence type="ECO:0000313" key="2">
    <source>
        <dbReference type="Proteomes" id="UP000601435"/>
    </source>
</evidence>
<dbReference type="Proteomes" id="UP000601435">
    <property type="component" value="Unassembled WGS sequence"/>
</dbReference>
<reference evidence="1" key="1">
    <citation type="submission" date="2021-02" db="EMBL/GenBank/DDBJ databases">
        <authorList>
            <person name="Dougan E. K."/>
            <person name="Rhodes N."/>
            <person name="Thang M."/>
            <person name="Chan C."/>
        </authorList>
    </citation>
    <scope>NUCLEOTIDE SEQUENCE</scope>
</reference>
<evidence type="ECO:0000313" key="1">
    <source>
        <dbReference type="EMBL" id="CAE7897847.1"/>
    </source>
</evidence>
<keyword evidence="2" id="KW-1185">Reference proteome</keyword>
<proteinExistence type="predicted"/>
<organism evidence="1 2">
    <name type="scientific">Symbiodinium necroappetens</name>
    <dbReference type="NCBI Taxonomy" id="1628268"/>
    <lineage>
        <taxon>Eukaryota</taxon>
        <taxon>Sar</taxon>
        <taxon>Alveolata</taxon>
        <taxon>Dinophyceae</taxon>
        <taxon>Suessiales</taxon>
        <taxon>Symbiodiniaceae</taxon>
        <taxon>Symbiodinium</taxon>
    </lineage>
</organism>
<protein>
    <submittedName>
        <fullName evidence="1">ACAD11 protein</fullName>
    </submittedName>
</protein>
<dbReference type="EMBL" id="CAJNJA010069463">
    <property type="protein sequence ID" value="CAE7897847.1"/>
    <property type="molecule type" value="Genomic_DNA"/>
</dbReference>
<sequence length="84" mass="9840">MKEHAEFGNLLSNAKQRLYNMFGQQDMKTYLERKANEWRILGDLVDGAGEGCYCEEHGVIMISPHGHFSCIFRWDAVTYRFHLQ</sequence>